<keyword evidence="2" id="KW-1185">Reference proteome</keyword>
<reference evidence="1 2" key="1">
    <citation type="submission" date="2020-07" db="EMBL/GenBank/DDBJ databases">
        <title>Sequencing the genomes of 1000 actinobacteria strains.</title>
        <authorList>
            <person name="Klenk H.-P."/>
        </authorList>
    </citation>
    <scope>NUCLEOTIDE SEQUENCE [LARGE SCALE GENOMIC DNA]</scope>
    <source>
        <strain evidence="1 2">DSM 100723</strain>
    </source>
</reference>
<protein>
    <submittedName>
        <fullName evidence="1">Uncharacterized protein</fullName>
    </submittedName>
</protein>
<gene>
    <name evidence="1" type="ORF">FHX74_003207</name>
</gene>
<accession>A0A7W3P6Z4</accession>
<dbReference type="AlphaFoldDB" id="A0A7W3P6Z4"/>
<proteinExistence type="predicted"/>
<evidence type="ECO:0000313" key="2">
    <source>
        <dbReference type="Proteomes" id="UP000523079"/>
    </source>
</evidence>
<dbReference type="Proteomes" id="UP000523079">
    <property type="component" value="Unassembled WGS sequence"/>
</dbReference>
<dbReference type="RefSeq" id="WP_182561178.1">
    <property type="nucleotide sequence ID" value="NZ_JACGWT010000005.1"/>
</dbReference>
<dbReference type="EMBL" id="JACGWT010000005">
    <property type="protein sequence ID" value="MBA8795571.1"/>
    <property type="molecule type" value="Genomic_DNA"/>
</dbReference>
<name>A0A7W3P6Z4_9ACTN</name>
<organism evidence="1 2">
    <name type="scientific">Microlunatus kandeliicorticis</name>
    <dbReference type="NCBI Taxonomy" id="1759536"/>
    <lineage>
        <taxon>Bacteria</taxon>
        <taxon>Bacillati</taxon>
        <taxon>Actinomycetota</taxon>
        <taxon>Actinomycetes</taxon>
        <taxon>Propionibacteriales</taxon>
        <taxon>Propionibacteriaceae</taxon>
        <taxon>Microlunatus</taxon>
    </lineage>
</organism>
<evidence type="ECO:0000313" key="1">
    <source>
        <dbReference type="EMBL" id="MBA8795571.1"/>
    </source>
</evidence>
<sequence length="134" mass="14674">MSVVRWTRLGLHCPHHPDVTVLELSTFDGDSVLVSGPAIDDELVGGWVPTVQERATIEGRWPLGAPSFSVESPVTQTHLRLRVRCPRPSCSLDVQVRSGEGDQAGRFDWLGRHLRAEWAQGVEQLPSVSTAVLG</sequence>
<comment type="caution">
    <text evidence="1">The sequence shown here is derived from an EMBL/GenBank/DDBJ whole genome shotgun (WGS) entry which is preliminary data.</text>
</comment>